<dbReference type="InterPro" id="IPR029052">
    <property type="entry name" value="Metallo-depent_PP-like"/>
</dbReference>
<feature type="domain" description="Calcineurin-like phosphoesterase" evidence="1">
    <location>
        <begin position="3"/>
        <end position="191"/>
    </location>
</feature>
<dbReference type="GO" id="GO:0008803">
    <property type="term" value="F:bis(5'-nucleosyl)-tetraphosphatase (symmetrical) activity"/>
    <property type="evidence" value="ECO:0007669"/>
    <property type="project" value="UniProtKB-EC"/>
</dbReference>
<evidence type="ECO:0000259" key="1">
    <source>
        <dbReference type="Pfam" id="PF00149"/>
    </source>
</evidence>
<protein>
    <submittedName>
        <fullName evidence="2">Ser-Thr phosphatase family protein</fullName>
        <ecNumber evidence="2">3.6.1.41</ecNumber>
    </submittedName>
</protein>
<dbReference type="RefSeq" id="WP_110757436.1">
    <property type="nucleotide sequence ID" value="NZ_PRLG01000013.1"/>
</dbReference>
<keyword evidence="2" id="KW-0378">Hydrolase</keyword>
<sequence length="239" mass="27649">MKRTIMISDIHGCIDQFNQMLHLIKYNSIDDHLILLGDYVDRGPNSKVVVDKVIELVTVHHAIALRGNHDQRLVDLINNDSELIRSKFIEHGGIPTLQSYCDMNNINSEMSNEILNKVKATMKKAYGHHIDFLSKLPLYHEDHDHIYVHAGLNPSVMYWKNQSEHDFMYIKDEFIRHTFENLNKKVIFGHTRTMDIQGTSDIWFSDDKIGIDGGCAYGMQLNCLIFQEGLYITKQVKNC</sequence>
<dbReference type="InterPro" id="IPR004843">
    <property type="entry name" value="Calcineurin-like_PHP"/>
</dbReference>
<dbReference type="EC" id="3.6.1.41" evidence="2"/>
<dbReference type="Proteomes" id="UP000247459">
    <property type="component" value="Unassembled WGS sequence"/>
</dbReference>
<dbReference type="PANTHER" id="PTHR42850:SF4">
    <property type="entry name" value="ZINC-DEPENDENT ENDOPOLYPHOSPHATASE"/>
    <property type="match status" value="1"/>
</dbReference>
<comment type="caution">
    <text evidence="2">The sequence shown here is derived from an EMBL/GenBank/DDBJ whole genome shotgun (WGS) entry which is preliminary data.</text>
</comment>
<dbReference type="AlphaFoldDB" id="A0A2W0CP97"/>
<dbReference type="Gene3D" id="3.60.21.10">
    <property type="match status" value="1"/>
</dbReference>
<dbReference type="Pfam" id="PF00149">
    <property type="entry name" value="Metallophos"/>
    <property type="match status" value="1"/>
</dbReference>
<dbReference type="SUPFAM" id="SSF56300">
    <property type="entry name" value="Metallo-dependent phosphatases"/>
    <property type="match status" value="1"/>
</dbReference>
<name>A0A2W0CP97_9BACL</name>
<organism evidence="2 3">
    <name type="scientific">Paenibacillus illinoisensis</name>
    <dbReference type="NCBI Taxonomy" id="59845"/>
    <lineage>
        <taxon>Bacteria</taxon>
        <taxon>Bacillati</taxon>
        <taxon>Bacillota</taxon>
        <taxon>Bacilli</taxon>
        <taxon>Bacillales</taxon>
        <taxon>Paenibacillaceae</taxon>
        <taxon>Paenibacillus</taxon>
    </lineage>
</organism>
<dbReference type="GO" id="GO:0110154">
    <property type="term" value="P:RNA decapping"/>
    <property type="evidence" value="ECO:0007669"/>
    <property type="project" value="TreeGrafter"/>
</dbReference>
<reference evidence="2 3" key="1">
    <citation type="submission" date="2018-01" db="EMBL/GenBank/DDBJ databases">
        <title>Genome sequence of the PGP bacterium Paenibacillus illinoisensis E3.</title>
        <authorList>
            <person name="Rolli E."/>
            <person name="Marasco R."/>
            <person name="Bessem C."/>
            <person name="Michoud G."/>
            <person name="Gaiarsa S."/>
            <person name="Borin S."/>
            <person name="Daffonchio D."/>
        </authorList>
    </citation>
    <scope>NUCLEOTIDE SEQUENCE [LARGE SCALE GENOMIC DNA]</scope>
    <source>
        <strain evidence="2 3">E3</strain>
    </source>
</reference>
<gene>
    <name evidence="2" type="ORF">PIL02S_01617</name>
</gene>
<proteinExistence type="predicted"/>
<dbReference type="GO" id="GO:0005737">
    <property type="term" value="C:cytoplasm"/>
    <property type="evidence" value="ECO:0007669"/>
    <property type="project" value="TreeGrafter"/>
</dbReference>
<dbReference type="CDD" id="cd00144">
    <property type="entry name" value="MPP_PPP_family"/>
    <property type="match status" value="1"/>
</dbReference>
<dbReference type="InterPro" id="IPR050126">
    <property type="entry name" value="Ap4A_hydrolase"/>
</dbReference>
<accession>A0A2W0CP97</accession>
<evidence type="ECO:0000313" key="3">
    <source>
        <dbReference type="Proteomes" id="UP000247459"/>
    </source>
</evidence>
<dbReference type="GO" id="GO:0016791">
    <property type="term" value="F:phosphatase activity"/>
    <property type="evidence" value="ECO:0007669"/>
    <property type="project" value="TreeGrafter"/>
</dbReference>
<dbReference type="PANTHER" id="PTHR42850">
    <property type="entry name" value="METALLOPHOSPHOESTERASE"/>
    <property type="match status" value="1"/>
</dbReference>
<dbReference type="EMBL" id="PRLG01000013">
    <property type="protein sequence ID" value="PYY30015.1"/>
    <property type="molecule type" value="Genomic_DNA"/>
</dbReference>
<evidence type="ECO:0000313" key="2">
    <source>
        <dbReference type="EMBL" id="PYY30015.1"/>
    </source>
</evidence>
<dbReference type="OrthoDB" id="384253at2"/>